<dbReference type="EMBL" id="CH473955">
    <property type="protein sequence ID" value="EDM10180.1"/>
    <property type="molecule type" value="Genomic_DNA"/>
</dbReference>
<protein>
    <submittedName>
        <fullName evidence="1">RCG44540</fullName>
    </submittedName>
</protein>
<reference evidence="2" key="1">
    <citation type="submission" date="2005-09" db="EMBL/GenBank/DDBJ databases">
        <authorList>
            <person name="Mural R.J."/>
            <person name="Li P.W."/>
            <person name="Adams M.D."/>
            <person name="Amanatides P.G."/>
            <person name="Baden-Tillson H."/>
            <person name="Barnstead M."/>
            <person name="Chin S.H."/>
            <person name="Dew I."/>
            <person name="Evans C.A."/>
            <person name="Ferriera S."/>
            <person name="Flanigan M."/>
            <person name="Fosler C."/>
            <person name="Glodek A."/>
            <person name="Gu Z."/>
            <person name="Holt R.A."/>
            <person name="Jennings D."/>
            <person name="Kraft C.L."/>
            <person name="Lu F."/>
            <person name="Nguyen T."/>
            <person name="Nusskern D.R."/>
            <person name="Pfannkoch C.M."/>
            <person name="Sitter C."/>
            <person name="Sutton G.G."/>
            <person name="Venter J.C."/>
            <person name="Wang Z."/>
            <person name="Woodage T."/>
            <person name="Zheng X.H."/>
            <person name="Zhong F."/>
        </authorList>
    </citation>
    <scope>NUCLEOTIDE SEQUENCE [LARGE SCALE GENOMIC DNA]</scope>
    <source>
        <strain>BN</strain>
        <strain evidence="2">Sprague-Dawley</strain>
    </source>
</reference>
<accession>A6I572</accession>
<feature type="non-terminal residue" evidence="1">
    <location>
        <position position="62"/>
    </location>
</feature>
<dbReference type="AlphaFoldDB" id="A6I572"/>
<name>A6I572_RAT</name>
<proteinExistence type="predicted"/>
<dbReference type="Proteomes" id="UP000234681">
    <property type="component" value="Chromosome 2"/>
</dbReference>
<sequence>MPIGFGFSGALYIHILTQPAMSLLWRRCGQYKGEKCVIAAFIPQGVNGGLFTPPRNNYSSHF</sequence>
<evidence type="ECO:0000313" key="2">
    <source>
        <dbReference type="Proteomes" id="UP000234681"/>
    </source>
</evidence>
<organism evidence="1 2">
    <name type="scientific">Rattus norvegicus</name>
    <name type="common">Rat</name>
    <dbReference type="NCBI Taxonomy" id="10116"/>
    <lineage>
        <taxon>Eukaryota</taxon>
        <taxon>Metazoa</taxon>
        <taxon>Chordata</taxon>
        <taxon>Craniata</taxon>
        <taxon>Vertebrata</taxon>
        <taxon>Euteleostomi</taxon>
        <taxon>Mammalia</taxon>
        <taxon>Eutheria</taxon>
        <taxon>Euarchontoglires</taxon>
        <taxon>Glires</taxon>
        <taxon>Rodentia</taxon>
        <taxon>Myomorpha</taxon>
        <taxon>Muroidea</taxon>
        <taxon>Muridae</taxon>
        <taxon>Murinae</taxon>
        <taxon>Rattus</taxon>
    </lineage>
</organism>
<evidence type="ECO:0000313" key="1">
    <source>
        <dbReference type="EMBL" id="EDM10180.1"/>
    </source>
</evidence>
<gene>
    <name evidence="1" type="ORF">rCG_44540</name>
</gene>